<feature type="compositionally biased region" description="Basic and acidic residues" evidence="1">
    <location>
        <begin position="78"/>
        <end position="96"/>
    </location>
</feature>
<keyword evidence="4" id="KW-1185">Reference proteome</keyword>
<feature type="region of interest" description="Disordered" evidence="1">
    <location>
        <begin position="58"/>
        <end position="96"/>
    </location>
</feature>
<dbReference type="Proteomes" id="UP001648503">
    <property type="component" value="Unassembled WGS sequence"/>
</dbReference>
<organism evidence="3 4">
    <name type="scientific">Batrachochytrium salamandrivorans</name>
    <dbReference type="NCBI Taxonomy" id="1357716"/>
    <lineage>
        <taxon>Eukaryota</taxon>
        <taxon>Fungi</taxon>
        <taxon>Fungi incertae sedis</taxon>
        <taxon>Chytridiomycota</taxon>
        <taxon>Chytridiomycota incertae sedis</taxon>
        <taxon>Chytridiomycetes</taxon>
        <taxon>Rhizophydiales</taxon>
        <taxon>Rhizophydiales incertae sedis</taxon>
        <taxon>Batrachochytrium</taxon>
    </lineage>
</organism>
<keyword evidence="2" id="KW-0732">Signal</keyword>
<protein>
    <submittedName>
        <fullName evidence="3">Uncharacterized protein</fullName>
    </submittedName>
</protein>
<evidence type="ECO:0000256" key="2">
    <source>
        <dbReference type="SAM" id="SignalP"/>
    </source>
</evidence>
<name>A0ABQ8EYP6_9FUNG</name>
<gene>
    <name evidence="3" type="ORF">BASA50_010374</name>
</gene>
<dbReference type="EMBL" id="JAFCIX010000484">
    <property type="protein sequence ID" value="KAH6588953.1"/>
    <property type="molecule type" value="Genomic_DNA"/>
</dbReference>
<evidence type="ECO:0000313" key="3">
    <source>
        <dbReference type="EMBL" id="KAH6588953.1"/>
    </source>
</evidence>
<reference evidence="3 4" key="1">
    <citation type="submission" date="2021-02" db="EMBL/GenBank/DDBJ databases">
        <title>Variation within the Batrachochytrium salamandrivorans European outbreak.</title>
        <authorList>
            <person name="Kelly M."/>
            <person name="Pasmans F."/>
            <person name="Shea T.P."/>
            <person name="Munoz J.F."/>
            <person name="Carranza S."/>
            <person name="Cuomo C.A."/>
            <person name="Martel A."/>
        </authorList>
    </citation>
    <scope>NUCLEOTIDE SEQUENCE [LARGE SCALE GENOMIC DNA]</scope>
    <source>
        <strain evidence="3 4">AMFP18/2</strain>
    </source>
</reference>
<feature type="compositionally biased region" description="Polar residues" evidence="1">
    <location>
        <begin position="341"/>
        <end position="355"/>
    </location>
</feature>
<feature type="signal peptide" evidence="2">
    <location>
        <begin position="1"/>
        <end position="18"/>
    </location>
</feature>
<accession>A0ABQ8EYP6</accession>
<evidence type="ECO:0000256" key="1">
    <source>
        <dbReference type="SAM" id="MobiDB-lite"/>
    </source>
</evidence>
<evidence type="ECO:0000313" key="4">
    <source>
        <dbReference type="Proteomes" id="UP001648503"/>
    </source>
</evidence>
<proteinExistence type="predicted"/>
<feature type="chain" id="PRO_5047009269" evidence="2">
    <location>
        <begin position="19"/>
        <end position="394"/>
    </location>
</feature>
<feature type="compositionally biased region" description="Polar residues" evidence="1">
    <location>
        <begin position="381"/>
        <end position="394"/>
    </location>
</feature>
<sequence>MKLAAALILSLTASVTYALPPAYPESQVDLHYSAFNELISAHMKKRAENRQKFIDIVNPPKPLVDSSHDQQGLQGPHGSKEDKKYQKQQKRKVEYQKQRLRKEALQEWREYQLSNPNLYGYRHGKLTYPEYLFNKKRPDLVEPSDEALAQLGTTNKNKDDRIKSWKKTGYDKAPHKRPEHESNFYQNRQIEYQTSMQSANGKRRHSEHIRRLEGKRQDDHFKQRTEDIIYTARHIHDSLKPVPKVIETEPPKPLKSILKKKYVDPENERKVDFNRVAQKAQYAPFEDEDPFQNQDSTKSRRFSLKWFGDKLKGKGNTDTTDDNHPDDQPTFDIQEVPINDSGDTTSQQPDNQPTFEIQEVPINDSGDTTSKQPDDEDPPQNKISTESSELSVRE</sequence>
<feature type="region of interest" description="Disordered" evidence="1">
    <location>
        <begin position="281"/>
        <end position="394"/>
    </location>
</feature>
<comment type="caution">
    <text evidence="3">The sequence shown here is derived from an EMBL/GenBank/DDBJ whole genome shotgun (WGS) entry which is preliminary data.</text>
</comment>